<proteinExistence type="inferred from homology"/>
<keyword evidence="7" id="KW-1133">Transmembrane helix</keyword>
<keyword evidence="6" id="KW-0256">Endoplasmic reticulum</keyword>
<keyword evidence="5 9" id="KW-0732">Signal</keyword>
<comment type="caution">
    <text evidence="10">The sequence shown here is derived from an EMBL/GenBank/DDBJ whole genome shotgun (WGS) entry which is preliminary data.</text>
</comment>
<dbReference type="EMBL" id="JBBXMP010000024">
    <property type="protein sequence ID" value="KAL0067561.1"/>
    <property type="molecule type" value="Genomic_DNA"/>
</dbReference>
<keyword evidence="8" id="KW-0472">Membrane</keyword>
<evidence type="ECO:0000313" key="11">
    <source>
        <dbReference type="Proteomes" id="UP001437256"/>
    </source>
</evidence>
<evidence type="ECO:0000256" key="3">
    <source>
        <dbReference type="ARBA" id="ARBA00020105"/>
    </source>
</evidence>
<dbReference type="CDD" id="cd22209">
    <property type="entry name" value="EMC10"/>
    <property type="match status" value="1"/>
</dbReference>
<dbReference type="PANTHER" id="PTHR21397:SF4">
    <property type="entry name" value="ER MEMBRANE PROTEIN COMPLEX SUBUNIT 10"/>
    <property type="match status" value="1"/>
</dbReference>
<feature type="signal peptide" evidence="9">
    <location>
        <begin position="1"/>
        <end position="15"/>
    </location>
</feature>
<keyword evidence="4" id="KW-0812">Transmembrane</keyword>
<comment type="subcellular location">
    <subcellularLocation>
        <location evidence="1">Endoplasmic reticulum membrane</location>
        <topology evidence="1">Single-pass type I membrane protein</topology>
    </subcellularLocation>
</comment>
<comment type="similarity">
    <text evidence="2">Belongs to the EMC10 family.</text>
</comment>
<protein>
    <recommendedName>
        <fullName evidence="3">ER membrane protein complex subunit 10</fullName>
    </recommendedName>
</protein>
<dbReference type="Pfam" id="PF21203">
    <property type="entry name" value="ECM10"/>
    <property type="match status" value="1"/>
</dbReference>
<evidence type="ECO:0000256" key="4">
    <source>
        <dbReference type="ARBA" id="ARBA00022692"/>
    </source>
</evidence>
<evidence type="ECO:0000256" key="2">
    <source>
        <dbReference type="ARBA" id="ARBA00007695"/>
    </source>
</evidence>
<reference evidence="10 11" key="1">
    <citation type="submission" date="2024-05" db="EMBL/GenBank/DDBJ databases">
        <title>A draft genome resource for the thread blight pathogen Marasmius tenuissimus strain MS-2.</title>
        <authorList>
            <person name="Yulfo-Soto G.E."/>
            <person name="Baruah I.K."/>
            <person name="Amoako-Attah I."/>
            <person name="Bukari Y."/>
            <person name="Meinhardt L.W."/>
            <person name="Bailey B.A."/>
            <person name="Cohen S.P."/>
        </authorList>
    </citation>
    <scope>NUCLEOTIDE SEQUENCE [LARGE SCALE GENOMIC DNA]</scope>
    <source>
        <strain evidence="10 11">MS-2</strain>
    </source>
</reference>
<evidence type="ECO:0000256" key="1">
    <source>
        <dbReference type="ARBA" id="ARBA00004115"/>
    </source>
</evidence>
<sequence length="217" mass="23939">MILLFSLLLLPIAVASRQINVYHRVHVPNGSANDFSQRGSITVEDLQSPTYQASESASQHFAQFTNTFKEADLERVLYQVALERDGSWDISSVKWCHLPQITSETLILHTRDASQLAEPHGVNYFVSPVPHDGACPTNSPTSPNFDHLASLNTTVLVRTPHLPPLPELRVPPPLTQEGKPVEPVPEKSFLQKYWMYIAAAMIALLAAGGPPDEAQRG</sequence>
<evidence type="ECO:0000256" key="9">
    <source>
        <dbReference type="SAM" id="SignalP"/>
    </source>
</evidence>
<evidence type="ECO:0000256" key="6">
    <source>
        <dbReference type="ARBA" id="ARBA00022824"/>
    </source>
</evidence>
<organism evidence="10 11">
    <name type="scientific">Marasmius tenuissimus</name>
    <dbReference type="NCBI Taxonomy" id="585030"/>
    <lineage>
        <taxon>Eukaryota</taxon>
        <taxon>Fungi</taxon>
        <taxon>Dikarya</taxon>
        <taxon>Basidiomycota</taxon>
        <taxon>Agaricomycotina</taxon>
        <taxon>Agaricomycetes</taxon>
        <taxon>Agaricomycetidae</taxon>
        <taxon>Agaricales</taxon>
        <taxon>Marasmiineae</taxon>
        <taxon>Marasmiaceae</taxon>
        <taxon>Marasmius</taxon>
    </lineage>
</organism>
<evidence type="ECO:0000313" key="10">
    <source>
        <dbReference type="EMBL" id="KAL0067561.1"/>
    </source>
</evidence>
<feature type="chain" id="PRO_5047364540" description="ER membrane protein complex subunit 10" evidence="9">
    <location>
        <begin position="16"/>
        <end position="217"/>
    </location>
</feature>
<evidence type="ECO:0000256" key="7">
    <source>
        <dbReference type="ARBA" id="ARBA00022989"/>
    </source>
</evidence>
<accession>A0ABR3A2I9</accession>
<gene>
    <name evidence="10" type="ORF">AAF712_005276</name>
</gene>
<evidence type="ECO:0000256" key="8">
    <source>
        <dbReference type="ARBA" id="ARBA00023136"/>
    </source>
</evidence>
<dbReference type="PANTHER" id="PTHR21397">
    <property type="entry name" value="CHROMATIN COMPLEXES SUBUNIT BAP18-RELATED"/>
    <property type="match status" value="1"/>
</dbReference>
<dbReference type="Proteomes" id="UP001437256">
    <property type="component" value="Unassembled WGS sequence"/>
</dbReference>
<evidence type="ECO:0000256" key="5">
    <source>
        <dbReference type="ARBA" id="ARBA00022729"/>
    </source>
</evidence>
<name>A0ABR3A2I9_9AGAR</name>
<keyword evidence="11" id="KW-1185">Reference proteome</keyword>